<evidence type="ECO:0008006" key="3">
    <source>
        <dbReference type="Google" id="ProtNLM"/>
    </source>
</evidence>
<dbReference type="HOGENOM" id="CLU_959509_0_0_11"/>
<reference evidence="1 2" key="1">
    <citation type="journal article" date="2010" name="Cell Res.">
        <title>Complete genome sequence of the rifamycin SV-producing Amycolatopsis mediterranei U32 revealed its genetic characteristics in phylogeny and metabolism.</title>
        <authorList>
            <person name="Zhao W."/>
            <person name="Zhong Y."/>
            <person name="Yuan H."/>
            <person name="Wang J."/>
            <person name="Zheng H."/>
            <person name="Wang Y."/>
            <person name="Cen X."/>
            <person name="Xu F."/>
            <person name="Bai J."/>
            <person name="Han X."/>
            <person name="Lu G."/>
            <person name="Zhu Y."/>
            <person name="Shao Z."/>
            <person name="Yan H."/>
            <person name="Li C."/>
            <person name="Peng N."/>
            <person name="Zhang Z."/>
            <person name="Zhang Y."/>
            <person name="Lin W."/>
            <person name="Fan Y."/>
            <person name="Qin Z."/>
            <person name="Hu Y."/>
            <person name="Zhu B."/>
            <person name="Wang S."/>
            <person name="Ding X."/>
            <person name="Zhao G.P."/>
        </authorList>
    </citation>
    <scope>NUCLEOTIDE SEQUENCE [LARGE SCALE GENOMIC DNA]</scope>
    <source>
        <strain evidence="2">U-32</strain>
    </source>
</reference>
<dbReference type="OrthoDB" id="3368027at2"/>
<evidence type="ECO:0000313" key="1">
    <source>
        <dbReference type="EMBL" id="ADJ45801.1"/>
    </source>
</evidence>
<accession>A0A0H3D567</accession>
<organism evidence="1 2">
    <name type="scientific">Amycolatopsis mediterranei (strain U-32)</name>
    <dbReference type="NCBI Taxonomy" id="749927"/>
    <lineage>
        <taxon>Bacteria</taxon>
        <taxon>Bacillati</taxon>
        <taxon>Actinomycetota</taxon>
        <taxon>Actinomycetes</taxon>
        <taxon>Pseudonocardiales</taxon>
        <taxon>Pseudonocardiaceae</taxon>
        <taxon>Amycolatopsis</taxon>
    </lineage>
</organism>
<dbReference type="KEGG" id="amd:AMED_4024"/>
<dbReference type="SUPFAM" id="SSF53901">
    <property type="entry name" value="Thiolase-like"/>
    <property type="match status" value="1"/>
</dbReference>
<evidence type="ECO:0000313" key="2">
    <source>
        <dbReference type="Proteomes" id="UP000000328"/>
    </source>
</evidence>
<proteinExistence type="predicted"/>
<dbReference type="Gene3D" id="3.40.47.10">
    <property type="match status" value="1"/>
</dbReference>
<dbReference type="PATRIC" id="fig|749927.5.peg.4162"/>
<dbReference type="Proteomes" id="UP000000328">
    <property type="component" value="Chromosome"/>
</dbReference>
<dbReference type="GO" id="GO:0016746">
    <property type="term" value="F:acyltransferase activity"/>
    <property type="evidence" value="ECO:0007669"/>
    <property type="project" value="InterPro"/>
</dbReference>
<name>A0A0H3D567_AMYMU</name>
<dbReference type="RefSeq" id="WP_013225873.1">
    <property type="nucleotide sequence ID" value="NC_014318.1"/>
</dbReference>
<gene>
    <name evidence="1" type="ordered locus">AMED_4024</name>
</gene>
<protein>
    <recommendedName>
        <fullName evidence="3">Beta-ketoacyl synthase N-terminal domain-containing protein</fullName>
    </recommendedName>
</protein>
<dbReference type="InterPro" id="IPR016039">
    <property type="entry name" value="Thiolase-like"/>
</dbReference>
<dbReference type="GeneID" id="92871757"/>
<dbReference type="EMBL" id="CP002000">
    <property type="protein sequence ID" value="ADJ45801.1"/>
    <property type="molecule type" value="Genomic_DNA"/>
</dbReference>
<dbReference type="AlphaFoldDB" id="A0A0H3D567"/>
<dbReference type="eggNOG" id="COG0332">
    <property type="taxonomic scope" value="Bacteria"/>
</dbReference>
<sequence length="269" mass="28579">MYRASTTTLSAAPSPGLQPFPLRLALATRREFAPGDREIDVPELHRYFADLSRGHDIGFRPGRVTRARGNPFLAMARELLAGQLSGERIDLAIVAHAAPEFDPRLSAPVNLTAVLPGNPLVFSVSGQGSLAPFTALRIAGSYVRRHDYRRALVLIMDQGVTPYDVPDRIGDAATALLFEAGGRRTVRVGYEPEVVPDALPEFEPAETVVVGRGLAGTGAWPGAIVAPPEFPCTGLWAPLADGPAAGPVLLADYDPRRGALGICVVAESD</sequence>